<reference evidence="5" key="1">
    <citation type="journal article" date="2019" name="Int. J. Syst. Evol. Microbiol.">
        <title>The Global Catalogue of Microorganisms (GCM) 10K type strain sequencing project: providing services to taxonomists for standard genome sequencing and annotation.</title>
        <authorList>
            <consortium name="The Broad Institute Genomics Platform"/>
            <consortium name="The Broad Institute Genome Sequencing Center for Infectious Disease"/>
            <person name="Wu L."/>
            <person name="Ma J."/>
        </authorList>
    </citation>
    <scope>NUCLEOTIDE SEQUENCE [LARGE SCALE GENOMIC DNA]</scope>
    <source>
        <strain evidence="5">JCM 17137</strain>
    </source>
</reference>
<sequence>MASVTVPPRLRPMADEDVAAVMELERTLFPGDAWSERMLRDELAAPDRYYIVAEPGEDDDSATSEGGRIVGYAGLRAVPPEGDVQTIAVAPDAWGRGIGATLLTELLAEAARRAIAAVFLEVRSDNPRAQELYRRFDFVEIGVRRGYYADADAVVMRRLAPPEEITHEQW</sequence>
<evidence type="ECO:0000256" key="2">
    <source>
        <dbReference type="ARBA" id="ARBA00023315"/>
    </source>
</evidence>
<evidence type="ECO:0000259" key="3">
    <source>
        <dbReference type="PROSITE" id="PS51186"/>
    </source>
</evidence>
<dbReference type="EMBL" id="BAABDD010000036">
    <property type="protein sequence ID" value="GAA3762655.1"/>
    <property type="molecule type" value="Genomic_DNA"/>
</dbReference>
<dbReference type="CDD" id="cd04301">
    <property type="entry name" value="NAT_SF"/>
    <property type="match status" value="1"/>
</dbReference>
<evidence type="ECO:0000313" key="5">
    <source>
        <dbReference type="Proteomes" id="UP001500908"/>
    </source>
</evidence>
<dbReference type="InterPro" id="IPR006464">
    <property type="entry name" value="AcTrfase_RimI/Ard1"/>
</dbReference>
<dbReference type="Pfam" id="PF00583">
    <property type="entry name" value="Acetyltransf_1"/>
    <property type="match status" value="1"/>
</dbReference>
<dbReference type="GO" id="GO:0005840">
    <property type="term" value="C:ribosome"/>
    <property type="evidence" value="ECO:0007669"/>
    <property type="project" value="UniProtKB-KW"/>
</dbReference>
<accession>A0ABP7GD93</accession>
<organism evidence="4 5">
    <name type="scientific">Salinactinospora qingdaonensis</name>
    <dbReference type="NCBI Taxonomy" id="702744"/>
    <lineage>
        <taxon>Bacteria</taxon>
        <taxon>Bacillati</taxon>
        <taxon>Actinomycetota</taxon>
        <taxon>Actinomycetes</taxon>
        <taxon>Streptosporangiales</taxon>
        <taxon>Nocardiopsidaceae</taxon>
        <taxon>Salinactinospora</taxon>
    </lineage>
</organism>
<feature type="domain" description="N-acetyltransferase" evidence="3">
    <location>
        <begin position="8"/>
        <end position="161"/>
    </location>
</feature>
<keyword evidence="1" id="KW-0808">Transferase</keyword>
<dbReference type="InterPro" id="IPR050832">
    <property type="entry name" value="Bact_Acetyltransf"/>
</dbReference>
<dbReference type="RefSeq" id="WP_344976197.1">
    <property type="nucleotide sequence ID" value="NZ_BAABDD010000036.1"/>
</dbReference>
<protein>
    <submittedName>
        <fullName evidence="4">Ribosomal protein S18-alanine N-acetyltransferase</fullName>
    </submittedName>
</protein>
<dbReference type="InterPro" id="IPR016181">
    <property type="entry name" value="Acyl_CoA_acyltransferase"/>
</dbReference>
<name>A0ABP7GD93_9ACTN</name>
<dbReference type="PROSITE" id="PS51186">
    <property type="entry name" value="GNAT"/>
    <property type="match status" value="1"/>
</dbReference>
<keyword evidence="4" id="KW-0687">Ribonucleoprotein</keyword>
<dbReference type="SUPFAM" id="SSF55729">
    <property type="entry name" value="Acyl-CoA N-acyltransferases (Nat)"/>
    <property type="match status" value="1"/>
</dbReference>
<dbReference type="InterPro" id="IPR000182">
    <property type="entry name" value="GNAT_dom"/>
</dbReference>
<comment type="caution">
    <text evidence="4">The sequence shown here is derived from an EMBL/GenBank/DDBJ whole genome shotgun (WGS) entry which is preliminary data.</text>
</comment>
<dbReference type="Proteomes" id="UP001500908">
    <property type="component" value="Unassembled WGS sequence"/>
</dbReference>
<proteinExistence type="predicted"/>
<dbReference type="PANTHER" id="PTHR43877">
    <property type="entry name" value="AMINOALKYLPHOSPHONATE N-ACETYLTRANSFERASE-RELATED-RELATED"/>
    <property type="match status" value="1"/>
</dbReference>
<dbReference type="NCBIfam" id="TIGR01575">
    <property type="entry name" value="rimI"/>
    <property type="match status" value="1"/>
</dbReference>
<keyword evidence="2" id="KW-0012">Acyltransferase</keyword>
<keyword evidence="4" id="KW-0689">Ribosomal protein</keyword>
<dbReference type="Gene3D" id="3.40.630.30">
    <property type="match status" value="1"/>
</dbReference>
<keyword evidence="5" id="KW-1185">Reference proteome</keyword>
<evidence type="ECO:0000313" key="4">
    <source>
        <dbReference type="EMBL" id="GAA3762655.1"/>
    </source>
</evidence>
<evidence type="ECO:0000256" key="1">
    <source>
        <dbReference type="ARBA" id="ARBA00022679"/>
    </source>
</evidence>
<gene>
    <name evidence="4" type="primary">rimI</name>
    <name evidence="4" type="ORF">GCM10022402_45320</name>
</gene>